<protein>
    <recommendedName>
        <fullName evidence="5">CopC domain-containing protein</fullName>
    </recommendedName>
</protein>
<evidence type="ECO:0000256" key="1">
    <source>
        <dbReference type="SAM" id="Phobius"/>
    </source>
</evidence>
<accession>A0A841CPP1</accession>
<dbReference type="EMBL" id="JACHJN010000007">
    <property type="protein sequence ID" value="MBB5957965.1"/>
    <property type="molecule type" value="Genomic_DNA"/>
</dbReference>
<dbReference type="AlphaFoldDB" id="A0A841CPP1"/>
<gene>
    <name evidence="3" type="ORF">FHS29_004573</name>
</gene>
<feature type="transmembrane region" description="Helical" evidence="1">
    <location>
        <begin position="138"/>
        <end position="160"/>
    </location>
</feature>
<keyword evidence="1" id="KW-1133">Transmembrane helix</keyword>
<reference evidence="3 4" key="1">
    <citation type="submission" date="2020-08" db="EMBL/GenBank/DDBJ databases">
        <title>Genomic Encyclopedia of Type Strains, Phase III (KMG-III): the genomes of soil and plant-associated and newly described type strains.</title>
        <authorList>
            <person name="Whitman W."/>
        </authorList>
    </citation>
    <scope>NUCLEOTIDE SEQUENCE [LARGE SCALE GENOMIC DNA]</scope>
    <source>
        <strain evidence="3 4">CECT 8640</strain>
    </source>
</reference>
<keyword evidence="1" id="KW-0472">Membrane</keyword>
<feature type="chain" id="PRO_5032436833" description="CopC domain-containing protein" evidence="2">
    <location>
        <begin position="21"/>
        <end position="174"/>
    </location>
</feature>
<evidence type="ECO:0008006" key="5">
    <source>
        <dbReference type="Google" id="ProtNLM"/>
    </source>
</evidence>
<evidence type="ECO:0000313" key="3">
    <source>
        <dbReference type="EMBL" id="MBB5957965.1"/>
    </source>
</evidence>
<feature type="signal peptide" evidence="2">
    <location>
        <begin position="1"/>
        <end position="20"/>
    </location>
</feature>
<organism evidence="3 4">
    <name type="scientific">Saccharothrix tamanrassetensis</name>
    <dbReference type="NCBI Taxonomy" id="1051531"/>
    <lineage>
        <taxon>Bacteria</taxon>
        <taxon>Bacillati</taxon>
        <taxon>Actinomycetota</taxon>
        <taxon>Actinomycetes</taxon>
        <taxon>Pseudonocardiales</taxon>
        <taxon>Pseudonocardiaceae</taxon>
        <taxon>Saccharothrix</taxon>
    </lineage>
</organism>
<dbReference type="RefSeq" id="WP_184693541.1">
    <property type="nucleotide sequence ID" value="NZ_JACHJN010000007.1"/>
</dbReference>
<evidence type="ECO:0000256" key="2">
    <source>
        <dbReference type="SAM" id="SignalP"/>
    </source>
</evidence>
<dbReference type="Proteomes" id="UP000547510">
    <property type="component" value="Unassembled WGS sequence"/>
</dbReference>
<keyword evidence="2" id="KW-0732">Signal</keyword>
<sequence>MRALVLAVLIALLVATPAEAVPPVEVVHTENVRVGPYAMEVSFSDWPIRAERSLDFVFRPADGIAAHDGRLRIVSPDGTGREARLARHPRARDMWGLDIRALPDEGRWRLEFAVSGPRGEGRGGLDVAVGPRPGPPALLSWTVGLGPALLGGLAVLVLWWRGRRTSRVDVWTWD</sequence>
<keyword evidence="1" id="KW-0812">Transmembrane</keyword>
<comment type="caution">
    <text evidence="3">The sequence shown here is derived from an EMBL/GenBank/DDBJ whole genome shotgun (WGS) entry which is preliminary data.</text>
</comment>
<evidence type="ECO:0000313" key="4">
    <source>
        <dbReference type="Proteomes" id="UP000547510"/>
    </source>
</evidence>
<name>A0A841CPP1_9PSEU</name>
<keyword evidence="4" id="KW-1185">Reference proteome</keyword>
<proteinExistence type="predicted"/>